<evidence type="ECO:0000313" key="2">
    <source>
        <dbReference type="EMBL" id="ETA71160.1"/>
    </source>
</evidence>
<dbReference type="InterPro" id="IPR007627">
    <property type="entry name" value="RNA_pol_sigma70_r2"/>
</dbReference>
<dbReference type="SUPFAM" id="SSF88946">
    <property type="entry name" value="Sigma2 domain of RNA polymerase sigma factors"/>
    <property type="match status" value="1"/>
</dbReference>
<dbReference type="SUPFAM" id="SSF88659">
    <property type="entry name" value="Sigma3 and sigma4 domains of RNA polymerase sigma factors"/>
    <property type="match status" value="1"/>
</dbReference>
<dbReference type="Gene3D" id="1.20.120.1810">
    <property type="match status" value="1"/>
</dbReference>
<dbReference type="InterPro" id="IPR014284">
    <property type="entry name" value="RNA_pol_sigma-70_dom"/>
</dbReference>
<accession>W9DZY0</accession>
<comment type="caution">
    <text evidence="2">The sequence shown here is derived from an EMBL/GenBank/DDBJ whole genome shotgun (WGS) entry which is preliminary data.</text>
</comment>
<gene>
    <name evidence="2" type="ORF">ActroDRAFT_0187</name>
</gene>
<dbReference type="AlphaFoldDB" id="W9DZY0"/>
<dbReference type="InterPro" id="IPR050239">
    <property type="entry name" value="Sigma-70_RNA_pol_init_factors"/>
</dbReference>
<dbReference type="EMBL" id="AZAN01000001">
    <property type="protein sequence ID" value="ETA71160.1"/>
    <property type="molecule type" value="Genomic_DNA"/>
</dbReference>
<evidence type="ECO:0000259" key="1">
    <source>
        <dbReference type="Pfam" id="PF04542"/>
    </source>
</evidence>
<sequence length="255" mass="27718">MCESRISCGSRYQAFDVEERSAVTGTEEAGTTAGAARDRLVAAHLHLVEQEAAQYRTWRLDRADLHQAGAVGLLIAASRFDPQRAVPFGAYARIWVRKEIQRAIARQEFPMVLPPDLVGRTVVLRRALDENADRLTLAAAALGVSPGTAAALHRQLSAVSIDADEDLFAPGFAMPFADGGPTPETAVVAADFADVIRLALTRMDARRAAALVLRYGLDGGPERSFREIGRQLEVSGHTARTYVEQAQTQLRRLAE</sequence>
<dbReference type="HOGENOM" id="CLU_014793_3_5_11"/>
<feature type="domain" description="RNA polymerase sigma-70 region 2" evidence="1">
    <location>
        <begin position="40"/>
        <end position="107"/>
    </location>
</feature>
<dbReference type="GO" id="GO:0003700">
    <property type="term" value="F:DNA-binding transcription factor activity"/>
    <property type="evidence" value="ECO:0007669"/>
    <property type="project" value="InterPro"/>
</dbReference>
<dbReference type="InterPro" id="IPR013324">
    <property type="entry name" value="RNA_pol_sigma_r3/r4-like"/>
</dbReference>
<evidence type="ECO:0000313" key="3">
    <source>
        <dbReference type="Proteomes" id="UP000019485"/>
    </source>
</evidence>
<keyword evidence="3" id="KW-1185">Reference proteome</keyword>
<dbReference type="GO" id="GO:0006352">
    <property type="term" value="P:DNA-templated transcription initiation"/>
    <property type="evidence" value="ECO:0007669"/>
    <property type="project" value="InterPro"/>
</dbReference>
<dbReference type="Proteomes" id="UP000019485">
    <property type="component" value="Unassembled WGS sequence"/>
</dbReference>
<name>W9DZY0_9ACTN</name>
<dbReference type="PANTHER" id="PTHR30603">
    <property type="entry name" value="RNA POLYMERASE SIGMA FACTOR RPO"/>
    <property type="match status" value="1"/>
</dbReference>
<dbReference type="PANTHER" id="PTHR30603:SF4">
    <property type="entry name" value="RNA POLYMERASE SIGMA FACTOR SIGE, CHLOROPLASTIC_MITOCHONDRIAL"/>
    <property type="match status" value="1"/>
</dbReference>
<dbReference type="Gene3D" id="1.10.10.10">
    <property type="entry name" value="Winged helix-like DNA-binding domain superfamily/Winged helix DNA-binding domain"/>
    <property type="match status" value="1"/>
</dbReference>
<proteinExistence type="predicted"/>
<dbReference type="Pfam" id="PF04542">
    <property type="entry name" value="Sigma70_r2"/>
    <property type="match status" value="1"/>
</dbReference>
<protein>
    <submittedName>
        <fullName evidence="2">RNA polymerase sigma factor, sigma-70 family</fullName>
    </submittedName>
</protein>
<reference evidence="2 3" key="1">
    <citation type="submission" date="2013-08" db="EMBL/GenBank/DDBJ databases">
        <authorList>
            <consortium name="DOE Joint Genome Institute"/>
            <person name="Eisen J."/>
            <person name="Huntemann M."/>
            <person name="Han J."/>
            <person name="Chen A."/>
            <person name="Kyrpides N."/>
            <person name="Mavromatis K."/>
            <person name="Markowitz V."/>
            <person name="Palaniappan K."/>
            <person name="Ivanova N."/>
            <person name="Schaumberg A."/>
            <person name="Pati A."/>
            <person name="Liolios K."/>
            <person name="Nordberg H.P."/>
            <person name="Cantor M.N."/>
            <person name="Hua S.X."/>
            <person name="Woyke T."/>
        </authorList>
    </citation>
    <scope>NUCLEOTIDE SEQUENCE [LARGE SCALE GENOMIC DNA]</scope>
    <source>
        <strain evidence="2 3">DSM 44927</strain>
    </source>
</reference>
<dbReference type="InterPro" id="IPR036388">
    <property type="entry name" value="WH-like_DNA-bd_sf"/>
</dbReference>
<organism evidence="2 3">
    <name type="scientific">Actinospica robiniae DSM 44927</name>
    <dbReference type="NCBI Taxonomy" id="479430"/>
    <lineage>
        <taxon>Bacteria</taxon>
        <taxon>Bacillati</taxon>
        <taxon>Actinomycetota</taxon>
        <taxon>Actinomycetes</taxon>
        <taxon>Catenulisporales</taxon>
        <taxon>Actinospicaceae</taxon>
        <taxon>Actinospica</taxon>
    </lineage>
</organism>
<dbReference type="InterPro" id="IPR013325">
    <property type="entry name" value="RNA_pol_sigma_r2"/>
</dbReference>
<dbReference type="NCBIfam" id="TIGR02937">
    <property type="entry name" value="sigma70-ECF"/>
    <property type="match status" value="1"/>
</dbReference>